<feature type="non-terminal residue" evidence="2">
    <location>
        <position position="228"/>
    </location>
</feature>
<gene>
    <name evidence="2" type="ORF">ADUPG1_002799</name>
</gene>
<accession>A0ABQ5KQL8</accession>
<proteinExistence type="predicted"/>
<evidence type="ECO:0000256" key="1">
    <source>
        <dbReference type="SAM" id="MobiDB-lite"/>
    </source>
</evidence>
<sequence>MWGTVFNKVLGMILGGPGIIGSSTNQDYIKATVRKLQVINGVENKFRAFLIKASRISDEMGGSIVAMDQATDYVTRWQTLYSETLGSGRLQPDQSREAVDVFIEGIKPVGFRDKITRAVRDFRMMSRDEKRAQFRTGQFESDDLDGICWFTLQLARKADFHSVKYSGITGDVSSVSVPQDEPEKDRSEKHKRHTSDSGPHSFDSDFKMSRSYGNPVGTGSFGSSAGTT</sequence>
<keyword evidence="3" id="KW-1185">Reference proteome</keyword>
<feature type="region of interest" description="Disordered" evidence="1">
    <location>
        <begin position="171"/>
        <end position="228"/>
    </location>
</feature>
<feature type="compositionally biased region" description="Low complexity" evidence="1">
    <location>
        <begin position="217"/>
        <end position="228"/>
    </location>
</feature>
<name>A0ABQ5KQL8_9EUKA</name>
<evidence type="ECO:0000313" key="2">
    <source>
        <dbReference type="EMBL" id="GKT34296.1"/>
    </source>
</evidence>
<comment type="caution">
    <text evidence="2">The sequence shown here is derived from an EMBL/GenBank/DDBJ whole genome shotgun (WGS) entry which is preliminary data.</text>
</comment>
<organism evidence="2 3">
    <name type="scientific">Aduncisulcus paluster</name>
    <dbReference type="NCBI Taxonomy" id="2918883"/>
    <lineage>
        <taxon>Eukaryota</taxon>
        <taxon>Metamonada</taxon>
        <taxon>Carpediemonas-like organisms</taxon>
        <taxon>Aduncisulcus</taxon>
    </lineage>
</organism>
<dbReference type="Proteomes" id="UP001057375">
    <property type="component" value="Unassembled WGS sequence"/>
</dbReference>
<evidence type="ECO:0000313" key="3">
    <source>
        <dbReference type="Proteomes" id="UP001057375"/>
    </source>
</evidence>
<protein>
    <submittedName>
        <fullName evidence="2">Uncharacterized protein</fullName>
    </submittedName>
</protein>
<dbReference type="EMBL" id="BQXS01003462">
    <property type="protein sequence ID" value="GKT34296.1"/>
    <property type="molecule type" value="Genomic_DNA"/>
</dbReference>
<reference evidence="2" key="1">
    <citation type="submission" date="2022-03" db="EMBL/GenBank/DDBJ databases">
        <title>Draft genome sequence of Aduncisulcus paluster, a free-living microaerophilic Fornicata.</title>
        <authorList>
            <person name="Yuyama I."/>
            <person name="Kume K."/>
            <person name="Tamura T."/>
            <person name="Inagaki Y."/>
            <person name="Hashimoto T."/>
        </authorList>
    </citation>
    <scope>NUCLEOTIDE SEQUENCE</scope>
    <source>
        <strain evidence="2">NY0171</strain>
    </source>
</reference>